<evidence type="ECO:0000313" key="4">
    <source>
        <dbReference type="EMBL" id="EQD48673.1"/>
    </source>
</evidence>
<gene>
    <name evidence="4" type="ORF">B2A_07898</name>
</gene>
<dbReference type="InterPro" id="IPR000683">
    <property type="entry name" value="Gfo/Idh/MocA-like_OxRdtase_N"/>
</dbReference>
<reference evidence="4" key="2">
    <citation type="journal article" date="2014" name="ISME J.">
        <title>Microbial stratification in low pH oxic and suboxic macroscopic growths along an acid mine drainage.</title>
        <authorList>
            <person name="Mendez-Garcia C."/>
            <person name="Mesa V."/>
            <person name="Sprenger R.R."/>
            <person name="Richter M."/>
            <person name="Diez M.S."/>
            <person name="Solano J."/>
            <person name="Bargiela R."/>
            <person name="Golyshina O.V."/>
            <person name="Manteca A."/>
            <person name="Ramos J.L."/>
            <person name="Gallego J.R."/>
            <person name="Llorente I."/>
            <person name="Martins Dos Santos V.A."/>
            <person name="Jensen O.N."/>
            <person name="Pelaez A.I."/>
            <person name="Sanchez J."/>
            <person name="Ferrer M."/>
        </authorList>
    </citation>
    <scope>NUCLEOTIDE SEQUENCE</scope>
</reference>
<dbReference type="GO" id="GO:0016491">
    <property type="term" value="F:oxidoreductase activity"/>
    <property type="evidence" value="ECO:0007669"/>
    <property type="project" value="UniProtKB-KW"/>
</dbReference>
<dbReference type="PANTHER" id="PTHR43708:SF5">
    <property type="entry name" value="CONSERVED EXPRESSED OXIDOREDUCTASE (EUROFUNG)-RELATED"/>
    <property type="match status" value="1"/>
</dbReference>
<evidence type="ECO:0000256" key="2">
    <source>
        <dbReference type="ARBA" id="ARBA00023002"/>
    </source>
</evidence>
<evidence type="ECO:0000259" key="3">
    <source>
        <dbReference type="Pfam" id="PF01408"/>
    </source>
</evidence>
<dbReference type="Gene3D" id="3.30.360.10">
    <property type="entry name" value="Dihydrodipicolinate Reductase, domain 2"/>
    <property type="match status" value="1"/>
</dbReference>
<keyword evidence="2" id="KW-0560">Oxidoreductase</keyword>
<name>T0ZVX3_9ZZZZ</name>
<dbReference type="GO" id="GO:0000166">
    <property type="term" value="F:nucleotide binding"/>
    <property type="evidence" value="ECO:0007669"/>
    <property type="project" value="InterPro"/>
</dbReference>
<feature type="domain" description="Gfo/Idh/MocA-like oxidoreductase N-terminal" evidence="3">
    <location>
        <begin position="1"/>
        <end position="46"/>
    </location>
</feature>
<protein>
    <submittedName>
        <fullName evidence="4">Protein containing Oxidoreductase</fullName>
    </submittedName>
</protein>
<comment type="caution">
    <text evidence="4">The sequence shown here is derived from an EMBL/GenBank/DDBJ whole genome shotgun (WGS) entry which is preliminary data.</text>
</comment>
<dbReference type="Pfam" id="PF01408">
    <property type="entry name" value="GFO_IDH_MocA"/>
    <property type="match status" value="1"/>
</dbReference>
<proteinExistence type="inferred from homology"/>
<dbReference type="InterPro" id="IPR051317">
    <property type="entry name" value="Gfo/Idh/MocA_oxidoreduct"/>
</dbReference>
<dbReference type="PANTHER" id="PTHR43708">
    <property type="entry name" value="CONSERVED EXPRESSED OXIDOREDUCTASE (EUROFUNG)"/>
    <property type="match status" value="1"/>
</dbReference>
<accession>T0ZVX3</accession>
<organism evidence="4">
    <name type="scientific">mine drainage metagenome</name>
    <dbReference type="NCBI Taxonomy" id="410659"/>
    <lineage>
        <taxon>unclassified sequences</taxon>
        <taxon>metagenomes</taxon>
        <taxon>ecological metagenomes</taxon>
    </lineage>
</organism>
<dbReference type="SUPFAM" id="SSF51735">
    <property type="entry name" value="NAD(P)-binding Rossmann-fold domains"/>
    <property type="match status" value="1"/>
</dbReference>
<dbReference type="EMBL" id="AUZZ01005680">
    <property type="protein sequence ID" value="EQD48673.1"/>
    <property type="molecule type" value="Genomic_DNA"/>
</dbReference>
<dbReference type="InterPro" id="IPR036291">
    <property type="entry name" value="NAD(P)-bd_dom_sf"/>
</dbReference>
<evidence type="ECO:0000256" key="1">
    <source>
        <dbReference type="ARBA" id="ARBA00010928"/>
    </source>
</evidence>
<sequence>HFAIARDFLEAGAHVLVEKPITETPREARVLIDLAAREGRVLQVGHLERFNSAILAAEPYLRAPRFVECHRLAPYRA</sequence>
<comment type="similarity">
    <text evidence="1">Belongs to the Gfo/Idh/MocA family.</text>
</comment>
<dbReference type="Gene3D" id="3.40.50.720">
    <property type="entry name" value="NAD(P)-binding Rossmann-like Domain"/>
    <property type="match status" value="1"/>
</dbReference>
<reference evidence="4" key="1">
    <citation type="submission" date="2013-08" db="EMBL/GenBank/DDBJ databases">
        <authorList>
            <person name="Mendez C."/>
            <person name="Richter M."/>
            <person name="Ferrer M."/>
            <person name="Sanchez J."/>
        </authorList>
    </citation>
    <scope>NUCLEOTIDE SEQUENCE</scope>
</reference>
<feature type="non-terminal residue" evidence="4">
    <location>
        <position position="77"/>
    </location>
</feature>
<dbReference type="AlphaFoldDB" id="T0ZVX3"/>
<feature type="non-terminal residue" evidence="4">
    <location>
        <position position="1"/>
    </location>
</feature>